<dbReference type="PANTHER" id="PTHR45947">
    <property type="entry name" value="SULFOQUINOVOSYL TRANSFERASE SQD2"/>
    <property type="match status" value="1"/>
</dbReference>
<dbReference type="SUPFAM" id="SSF53756">
    <property type="entry name" value="UDP-Glycosyltransferase/glycogen phosphorylase"/>
    <property type="match status" value="1"/>
</dbReference>
<accession>A0ABW0RDZ5</accession>
<sequence>MKILYVTTISNTVNGFLIPHIKMLIEEGHEVHCAFNIVQEVNEELNKMGCKIYDIEFQRSPLSKENIKAYKKLKKLIHQEKYDIVHTHTPVASACVRLACKKLSEVKVIYTVHGFHFFKGAPIKNWLIFYPIEKWLSKYTDCIITINNEDYNIAKEKFNSKYVKMINGVGINTSKFTPQTLSKKIELRKEYGYSEKNFILIFVGELNRNKHQDLLIKTVYKLKDKIPNMKLLLVGNGNMFEKYNKLVCKLGLEEYVEFLGYRSDVPNLMIISDIAVSSSRREGLPVNVMEAMATGLPLIVTNCRGNRDLVKNGKNGYLIEIDDVDSFVNKIEELYVSKNTRENFGKESRKNIEKYELKNVLGEMKNIYSKCLYN</sequence>
<feature type="domain" description="Glycosyl transferase family 1" evidence="1">
    <location>
        <begin position="185"/>
        <end position="350"/>
    </location>
</feature>
<reference evidence="4" key="1">
    <citation type="journal article" date="2019" name="Int. J. Syst. Evol. Microbiol.">
        <title>The Global Catalogue of Microorganisms (GCM) 10K type strain sequencing project: providing services to taxonomists for standard genome sequencing and annotation.</title>
        <authorList>
            <consortium name="The Broad Institute Genomics Platform"/>
            <consortium name="The Broad Institute Genome Sequencing Center for Infectious Disease"/>
            <person name="Wu L."/>
            <person name="Ma J."/>
        </authorList>
    </citation>
    <scope>NUCLEOTIDE SEQUENCE [LARGE SCALE GENOMIC DNA]</scope>
    <source>
        <strain evidence="4">CCUG 56331</strain>
    </source>
</reference>
<dbReference type="RefSeq" id="WP_390309866.1">
    <property type="nucleotide sequence ID" value="NZ_JBHSNQ010000161.1"/>
</dbReference>
<dbReference type="InterPro" id="IPR028098">
    <property type="entry name" value="Glyco_trans_4-like_N"/>
</dbReference>
<dbReference type="EMBL" id="JBHSNQ010000161">
    <property type="protein sequence ID" value="MFC5542454.1"/>
    <property type="molecule type" value="Genomic_DNA"/>
</dbReference>
<evidence type="ECO:0000313" key="4">
    <source>
        <dbReference type="Proteomes" id="UP001595978"/>
    </source>
</evidence>
<dbReference type="Proteomes" id="UP001595978">
    <property type="component" value="Unassembled WGS sequence"/>
</dbReference>
<gene>
    <name evidence="3" type="ORF">ACFPOH_12140</name>
</gene>
<name>A0ABW0RDZ5_9BACL</name>
<feature type="domain" description="Glycosyltransferase subfamily 4-like N-terminal" evidence="2">
    <location>
        <begin position="2"/>
        <end position="147"/>
    </location>
</feature>
<keyword evidence="4" id="KW-1185">Reference proteome</keyword>
<evidence type="ECO:0000259" key="1">
    <source>
        <dbReference type="Pfam" id="PF00534"/>
    </source>
</evidence>
<protein>
    <submittedName>
        <fullName evidence="3">Glycosyltransferase family 4 protein</fullName>
    </submittedName>
</protein>
<organism evidence="3 4">
    <name type="scientific">Ureibacillus suwonensis</name>
    <dbReference type="NCBI Taxonomy" id="313007"/>
    <lineage>
        <taxon>Bacteria</taxon>
        <taxon>Bacillati</taxon>
        <taxon>Bacillota</taxon>
        <taxon>Bacilli</taxon>
        <taxon>Bacillales</taxon>
        <taxon>Caryophanaceae</taxon>
        <taxon>Ureibacillus</taxon>
    </lineage>
</organism>
<dbReference type="Pfam" id="PF00534">
    <property type="entry name" value="Glycos_transf_1"/>
    <property type="match status" value="1"/>
</dbReference>
<evidence type="ECO:0000313" key="3">
    <source>
        <dbReference type="EMBL" id="MFC5542454.1"/>
    </source>
</evidence>
<evidence type="ECO:0000259" key="2">
    <source>
        <dbReference type="Pfam" id="PF13477"/>
    </source>
</evidence>
<dbReference type="Pfam" id="PF13477">
    <property type="entry name" value="Glyco_trans_4_2"/>
    <property type="match status" value="1"/>
</dbReference>
<dbReference type="InterPro" id="IPR001296">
    <property type="entry name" value="Glyco_trans_1"/>
</dbReference>
<proteinExistence type="predicted"/>
<dbReference type="PANTHER" id="PTHR45947:SF3">
    <property type="entry name" value="SULFOQUINOVOSYL TRANSFERASE SQD2"/>
    <property type="match status" value="1"/>
</dbReference>
<comment type="caution">
    <text evidence="3">The sequence shown here is derived from an EMBL/GenBank/DDBJ whole genome shotgun (WGS) entry which is preliminary data.</text>
</comment>
<dbReference type="CDD" id="cd03808">
    <property type="entry name" value="GT4_CapM-like"/>
    <property type="match status" value="1"/>
</dbReference>
<dbReference type="InterPro" id="IPR050194">
    <property type="entry name" value="Glycosyltransferase_grp1"/>
</dbReference>
<dbReference type="Gene3D" id="3.40.50.2000">
    <property type="entry name" value="Glycogen Phosphorylase B"/>
    <property type="match status" value="2"/>
</dbReference>